<feature type="region of interest" description="Disordered" evidence="1">
    <location>
        <begin position="1"/>
        <end position="39"/>
    </location>
</feature>
<evidence type="ECO:0000313" key="3">
    <source>
        <dbReference type="Proteomes" id="UP000471293"/>
    </source>
</evidence>
<dbReference type="PANTHER" id="PTHR42749">
    <property type="entry name" value="CELL SHAPE-DETERMINING PROTEIN MREB"/>
    <property type="match status" value="1"/>
</dbReference>
<evidence type="ECO:0000256" key="1">
    <source>
        <dbReference type="SAM" id="MobiDB-lite"/>
    </source>
</evidence>
<accession>A0A6N9TXE8</accession>
<dbReference type="EMBL" id="JAAGLQ010000227">
    <property type="protein sequence ID" value="NEA16180.1"/>
    <property type="molecule type" value="Genomic_DNA"/>
</dbReference>
<gene>
    <name evidence="2" type="ORF">G3I29_11695</name>
</gene>
<organism evidence="2 3">
    <name type="scientific">Streptomyces halstedii</name>
    <dbReference type="NCBI Taxonomy" id="1944"/>
    <lineage>
        <taxon>Bacteria</taxon>
        <taxon>Bacillati</taxon>
        <taxon>Actinomycetota</taxon>
        <taxon>Actinomycetes</taxon>
        <taxon>Kitasatosporales</taxon>
        <taxon>Streptomycetaceae</taxon>
        <taxon>Streptomyces</taxon>
    </lineage>
</organism>
<dbReference type="InterPro" id="IPR043129">
    <property type="entry name" value="ATPase_NBD"/>
</dbReference>
<dbReference type="AlphaFoldDB" id="A0A6N9TXE8"/>
<dbReference type="Proteomes" id="UP000471293">
    <property type="component" value="Unassembled WGS sequence"/>
</dbReference>
<reference evidence="2 3" key="1">
    <citation type="submission" date="2020-01" db="EMBL/GenBank/DDBJ databases">
        <title>Insect and environment-associated Actinomycetes.</title>
        <authorList>
            <person name="Currrie C."/>
            <person name="Chevrette M."/>
            <person name="Carlson C."/>
            <person name="Stubbendieck R."/>
            <person name="Wendt-Pienkowski E."/>
        </authorList>
    </citation>
    <scope>NUCLEOTIDE SEQUENCE [LARGE SCALE GENOMIC DNA]</scope>
    <source>
        <strain evidence="2 3">SID11342</strain>
    </source>
</reference>
<proteinExistence type="predicted"/>
<dbReference type="PANTHER" id="PTHR42749:SF1">
    <property type="entry name" value="CELL SHAPE-DETERMINING PROTEIN MREB"/>
    <property type="match status" value="1"/>
</dbReference>
<dbReference type="Gene3D" id="3.30.420.40">
    <property type="match status" value="1"/>
</dbReference>
<name>A0A6N9TXE8_STRHA</name>
<sequence length="288" mass="29739">MRSVRDGRPHGRSAHRAGGALDDVRRLGGPRRPGATRGLAIDLGSSGARVWVPGHGLVARSAWEDGPGRPVRRGRIVDAESCGRLLARLADTALGADRYGSVIVLSHPVLAGAEHRGRARELLSALGPSEVVVLSSAKAVAACVGTPDSGPLLVVDMGAELTEVTLLVDGRIADARQAESGLSDLEAAETGTLPGHLTGDVLDMIQSMWRQDRHGAVRGALRRGPVLTGGGALRPDVTHRIAACLGAPVRLAGDPSTAVVRGAGLVLDSVLRHRTGTGAVAVLPGRQR</sequence>
<protein>
    <submittedName>
        <fullName evidence="2">Rod shape-determining protein MreC</fullName>
    </submittedName>
</protein>
<evidence type="ECO:0000313" key="2">
    <source>
        <dbReference type="EMBL" id="NEA16180.1"/>
    </source>
</evidence>
<dbReference type="SUPFAM" id="SSF53067">
    <property type="entry name" value="Actin-like ATPase domain"/>
    <property type="match status" value="1"/>
</dbReference>
<comment type="caution">
    <text evidence="2">The sequence shown here is derived from an EMBL/GenBank/DDBJ whole genome shotgun (WGS) entry which is preliminary data.</text>
</comment>
<dbReference type="RefSeq" id="WP_164344392.1">
    <property type="nucleotide sequence ID" value="NZ_JAAGLQ010000227.1"/>
</dbReference>